<dbReference type="InterPro" id="IPR051043">
    <property type="entry name" value="Sulfatase_Mod_Factor_Kinase"/>
</dbReference>
<dbReference type="EC" id="2.7.11.1" evidence="3"/>
<evidence type="ECO:0000259" key="2">
    <source>
        <dbReference type="Pfam" id="PF03781"/>
    </source>
</evidence>
<dbReference type="PANTHER" id="PTHR23150">
    <property type="entry name" value="SULFATASE MODIFYING FACTOR 1, 2"/>
    <property type="match status" value="1"/>
</dbReference>
<organism evidence="3 4">
    <name type="scientific">Methylovulum psychrotolerans</name>
    <dbReference type="NCBI Taxonomy" id="1704499"/>
    <lineage>
        <taxon>Bacteria</taxon>
        <taxon>Pseudomonadati</taxon>
        <taxon>Pseudomonadota</taxon>
        <taxon>Gammaproteobacteria</taxon>
        <taxon>Methylococcales</taxon>
        <taxon>Methylococcaceae</taxon>
        <taxon>Methylovulum</taxon>
    </lineage>
</organism>
<gene>
    <name evidence="3" type="primary">pkn1_2</name>
    <name evidence="3" type="ORF">AADEFJLK_01428</name>
</gene>
<accession>A0A2S5CPS9</accession>
<feature type="domain" description="Sulfatase-modifying factor enzyme-like" evidence="2">
    <location>
        <begin position="636"/>
        <end position="861"/>
    </location>
</feature>
<keyword evidence="3" id="KW-0808">Transferase</keyword>
<dbReference type="GO" id="GO:0120147">
    <property type="term" value="F:formylglycine-generating oxidase activity"/>
    <property type="evidence" value="ECO:0007669"/>
    <property type="project" value="TreeGrafter"/>
</dbReference>
<keyword evidence="3" id="KW-0418">Kinase</keyword>
<dbReference type="GO" id="GO:0004674">
    <property type="term" value="F:protein serine/threonine kinase activity"/>
    <property type="evidence" value="ECO:0007669"/>
    <property type="project" value="UniProtKB-EC"/>
</dbReference>
<proteinExistence type="predicted"/>
<comment type="caution">
    <text evidence="3">The sequence shown here is derived from an EMBL/GenBank/DDBJ whole genome shotgun (WGS) entry which is preliminary data.</text>
</comment>
<dbReference type="EMBL" id="PGFZ01000002">
    <property type="protein sequence ID" value="POZ52820.1"/>
    <property type="molecule type" value="Genomic_DNA"/>
</dbReference>
<feature type="region of interest" description="Disordered" evidence="1">
    <location>
        <begin position="873"/>
        <end position="900"/>
    </location>
</feature>
<evidence type="ECO:0000313" key="3">
    <source>
        <dbReference type="EMBL" id="POZ52820.1"/>
    </source>
</evidence>
<dbReference type="PANTHER" id="PTHR23150:SF19">
    <property type="entry name" value="FORMYLGLYCINE-GENERATING ENZYME"/>
    <property type="match status" value="1"/>
</dbReference>
<dbReference type="Pfam" id="PF03781">
    <property type="entry name" value="FGE-sulfatase"/>
    <property type="match status" value="1"/>
</dbReference>
<protein>
    <submittedName>
        <fullName evidence="3">Serine/threonine-protein kinase pkn1</fullName>
        <ecNumber evidence="3">2.7.11.1</ecNumber>
    </submittedName>
</protein>
<evidence type="ECO:0000313" key="4">
    <source>
        <dbReference type="Proteomes" id="UP000237423"/>
    </source>
</evidence>
<dbReference type="InterPro" id="IPR005532">
    <property type="entry name" value="SUMF_dom"/>
</dbReference>
<reference evidence="3 4" key="1">
    <citation type="submission" date="2017-11" db="EMBL/GenBank/DDBJ databases">
        <title>Draft Genome Sequence of Methylobacter psychrotolerans Sph1T, an Obligate Methanotroph from Low-Temperature Environments.</title>
        <authorList>
            <person name="Oshkin I.Y."/>
            <person name="Miroshnikov K."/>
            <person name="Belova S.E."/>
            <person name="Korzhenkov A."/>
            <person name="Toshchakov S.V."/>
            <person name="Dedysh S.N."/>
        </authorList>
    </citation>
    <scope>NUCLEOTIDE SEQUENCE [LARGE SCALE GENOMIC DNA]</scope>
    <source>
        <strain evidence="3 4">Sph1</strain>
    </source>
</reference>
<name>A0A2S5CPS9_9GAMM</name>
<dbReference type="Proteomes" id="UP000237423">
    <property type="component" value="Unassembled WGS sequence"/>
</dbReference>
<sequence>MIALVSRADLVACLKDADRPQLVGLAAALGYGLFEQAPEPVTPPTLPDVLDIDEAVTVEEAVPAPVPPQNPKDTAKTQGQFLRVVAQQSFADDDEAEADKAAVQYLDRPAPPALQAPEGYKPPEQPPLMAWNRLWPFLKMALGADIAHHKPDMPRVINTLAKGKPLRRLPKVKRKGWASQVQLIMDYDPALVPFSQDFNALKAQLSQVRGVAGLQVLALPTGDPSGPYWQATPTGWRPLDYYPWPAPGTQVLVLSDLGCNGMGEQRRVRWRRFGAQLARTAGRVWALMPCPPRYWDAQLCGLFCCVYWDRGVRPPQGVARYRVYPAADTAGGRDEGAAECLLSLLAIAVRVEPALLRAARLLFPAAAMDVGTEFAVWNHPAVQAGPLAFYLQAGQVRRYREQFRTDARVTPALQQQISGLLAQHHAALSPVITYEEQCIYAELTGDALPETARQFAQWLVETVQKPHEGVFLAAKQWSQRMGGRQHPSLWQNKLLAGAWVVANPDVPLPEGLSLENLAGVIKGPVLKSYIYQRGQGVVFAASASEASGSLVGEISHQLAQIQVEGVAEAGAAVSRLYGIGQTVPLQYGQALLIRSDREELRLDWCAKPSWAEAMGRDGFGLYADWQYKDVVQRFRWLNPGRFLMGSPPDEVDRRNSEVQHLVTLTDGFWLADTTVTQALWLAVMGNNPSKFKDNPANPVETVSWQDAQVFIDKLKGLESDLAGQLPSEAQWEYACRAGTATPFSFGANITPEQVNYDGNFPYAGGEKGLYRGQTVQVKTLPPNPWGLYEMHGNVWEWCADVWQEQLPAGGAVNPFGAEGETDALRVVRGGSWDYVGGDVRSAIRSRDGPDNRDYSIGLRLALGHPELRSSQVAAGGVSGRRVAEQRQTEAIPDTDNKTPDQIQRLASWFRRNEK</sequence>
<dbReference type="AlphaFoldDB" id="A0A2S5CPS9"/>
<dbReference type="Gene3D" id="3.90.1580.10">
    <property type="entry name" value="paralog of FGE (formylglycine-generating enzyme)"/>
    <property type="match status" value="1"/>
</dbReference>
<dbReference type="InterPro" id="IPR042095">
    <property type="entry name" value="SUMF_sf"/>
</dbReference>
<evidence type="ECO:0000256" key="1">
    <source>
        <dbReference type="SAM" id="MobiDB-lite"/>
    </source>
</evidence>
<dbReference type="RefSeq" id="WP_211299169.1">
    <property type="nucleotide sequence ID" value="NZ_PGFZ01000002.1"/>
</dbReference>
<dbReference type="SUPFAM" id="SSF56436">
    <property type="entry name" value="C-type lectin-like"/>
    <property type="match status" value="1"/>
</dbReference>
<dbReference type="InterPro" id="IPR016187">
    <property type="entry name" value="CTDL_fold"/>
</dbReference>